<dbReference type="EMBL" id="MN739027">
    <property type="protein sequence ID" value="QHT35831.1"/>
    <property type="molecule type" value="Genomic_DNA"/>
</dbReference>
<proteinExistence type="predicted"/>
<dbReference type="AlphaFoldDB" id="A0A6C0F4P3"/>
<evidence type="ECO:0000313" key="1">
    <source>
        <dbReference type="EMBL" id="QHT35831.1"/>
    </source>
</evidence>
<organism evidence="1">
    <name type="scientific">viral metagenome</name>
    <dbReference type="NCBI Taxonomy" id="1070528"/>
    <lineage>
        <taxon>unclassified sequences</taxon>
        <taxon>metagenomes</taxon>
        <taxon>organismal metagenomes</taxon>
    </lineage>
</organism>
<reference evidence="1" key="1">
    <citation type="journal article" date="2020" name="Nature">
        <title>Giant virus diversity and host interactions through global metagenomics.</title>
        <authorList>
            <person name="Schulz F."/>
            <person name="Roux S."/>
            <person name="Paez-Espino D."/>
            <person name="Jungbluth S."/>
            <person name="Walsh D.A."/>
            <person name="Denef V.J."/>
            <person name="McMahon K.D."/>
            <person name="Konstantinidis K.T."/>
            <person name="Eloe-Fadrosh E.A."/>
            <person name="Kyrpides N.C."/>
            <person name="Woyke T."/>
        </authorList>
    </citation>
    <scope>NUCLEOTIDE SEQUENCE</scope>
    <source>
        <strain evidence="1">GVMAG-M-3300009182-46</strain>
    </source>
</reference>
<sequence length="575" mass="64760">MSNSQKKIQSSQKVNTNIDDYSIEEMLTILGLNHEAPNDEEIISATKQHIQRFQDENNPEMADFFQKMQQHLIEYMQDLDEGYDAADDTDAGKQTETWWKNQALQQNDQVQRDKVTDRVQKVDIYENQHVPMKREQLGVSNTFQVPVAQDSLNPNLKNTTSRIIIFDSQFRQASGGAEAMSTDYTADLSEPITNALSLRLYSIQIPYTWYTIDYNLGNTCMWVTNDGTTFIITIEPGNYKKPEFEIAMNEAFFNAGFRDSSDPHSTDPLTVTPLSIKPTNGKVTIDLEGYLDPNGNAIAGLNAGEVATDTTPYLTFFDFKRILRCAGDGSCLPQETTFDSCLGWIMGYRLPVIPILAKGNVATAAIDLYGPKYFILVLDDYNQNHINNGLITITELPSRLDLPKYYTPDQPINCSRGSGNITSANPVIPFNITPDEALALGINPDNIGNIIMDKVNFSYKDIPTVLPSAPRTLTQAQIYTINEIYKGREKTINYRGRAPNNSDTFAIIPLKREGFATGELYVEFSGGLQDNKRIYFGPVDIDRLHIKLLDDRGNIVNLHGLDWCFTVISENLYQY</sequence>
<name>A0A6C0F4P3_9ZZZZ</name>
<accession>A0A6C0F4P3</accession>
<protein>
    <submittedName>
        <fullName evidence="1">Uncharacterized protein</fullName>
    </submittedName>
</protein>